<accession>X0W2X6</accession>
<feature type="domain" description="Tyr recombinase" evidence="2">
    <location>
        <begin position="5"/>
        <end position="46"/>
    </location>
</feature>
<evidence type="ECO:0000256" key="1">
    <source>
        <dbReference type="ARBA" id="ARBA00023172"/>
    </source>
</evidence>
<dbReference type="EMBL" id="BARS01020422">
    <property type="protein sequence ID" value="GAG07081.1"/>
    <property type="molecule type" value="Genomic_DNA"/>
</dbReference>
<dbReference type="Pfam" id="PF00589">
    <property type="entry name" value="Phage_integrase"/>
    <property type="match status" value="1"/>
</dbReference>
<proteinExistence type="predicted"/>
<evidence type="ECO:0000259" key="2">
    <source>
        <dbReference type="Pfam" id="PF00589"/>
    </source>
</evidence>
<comment type="caution">
    <text evidence="3">The sequence shown here is derived from an EMBL/GenBank/DDBJ whole genome shotgun (WGS) entry which is preliminary data.</text>
</comment>
<dbReference type="InterPro" id="IPR013762">
    <property type="entry name" value="Integrase-like_cat_sf"/>
</dbReference>
<evidence type="ECO:0000313" key="3">
    <source>
        <dbReference type="EMBL" id="GAG07081.1"/>
    </source>
</evidence>
<dbReference type="InterPro" id="IPR002104">
    <property type="entry name" value="Integrase_catalytic"/>
</dbReference>
<organism evidence="3">
    <name type="scientific">marine sediment metagenome</name>
    <dbReference type="NCBI Taxonomy" id="412755"/>
    <lineage>
        <taxon>unclassified sequences</taxon>
        <taxon>metagenomes</taxon>
        <taxon>ecological metagenomes</taxon>
    </lineage>
</organism>
<dbReference type="SUPFAM" id="SSF56349">
    <property type="entry name" value="DNA breaking-rejoining enzymes"/>
    <property type="match status" value="1"/>
</dbReference>
<dbReference type="Gene3D" id="1.10.443.10">
    <property type="entry name" value="Intergrase catalytic core"/>
    <property type="match status" value="1"/>
</dbReference>
<keyword evidence="1" id="KW-0233">DNA recombination</keyword>
<dbReference type="GO" id="GO:0003677">
    <property type="term" value="F:DNA binding"/>
    <property type="evidence" value="ECO:0007669"/>
    <property type="project" value="InterPro"/>
</dbReference>
<protein>
    <recommendedName>
        <fullName evidence="2">Tyr recombinase domain-containing protein</fullName>
    </recommendedName>
</protein>
<gene>
    <name evidence="3" type="ORF">S01H1_32931</name>
</gene>
<name>X0W2X6_9ZZZZ</name>
<dbReference type="AlphaFoldDB" id="X0W2X6"/>
<sequence>MGIVIAPHDLRRTFAKLAHGGGSGLDQIQLSLGHASIKTTEKYLGVEQDLHDAPCDRLGLNLR</sequence>
<dbReference type="InterPro" id="IPR011010">
    <property type="entry name" value="DNA_brk_join_enz"/>
</dbReference>
<dbReference type="GO" id="GO:0006310">
    <property type="term" value="P:DNA recombination"/>
    <property type="evidence" value="ECO:0007669"/>
    <property type="project" value="UniProtKB-KW"/>
</dbReference>
<reference evidence="3" key="1">
    <citation type="journal article" date="2014" name="Front. Microbiol.">
        <title>High frequency of phylogenetically diverse reductive dehalogenase-homologous genes in deep subseafloor sedimentary metagenomes.</title>
        <authorList>
            <person name="Kawai M."/>
            <person name="Futagami T."/>
            <person name="Toyoda A."/>
            <person name="Takaki Y."/>
            <person name="Nishi S."/>
            <person name="Hori S."/>
            <person name="Arai W."/>
            <person name="Tsubouchi T."/>
            <person name="Morono Y."/>
            <person name="Uchiyama I."/>
            <person name="Ito T."/>
            <person name="Fujiyama A."/>
            <person name="Inagaki F."/>
            <person name="Takami H."/>
        </authorList>
    </citation>
    <scope>NUCLEOTIDE SEQUENCE</scope>
    <source>
        <strain evidence="3">Expedition CK06-06</strain>
    </source>
</reference>
<dbReference type="GO" id="GO:0015074">
    <property type="term" value="P:DNA integration"/>
    <property type="evidence" value="ECO:0007669"/>
    <property type="project" value="InterPro"/>
</dbReference>